<dbReference type="Pfam" id="PF00398">
    <property type="entry name" value="RrnaAD"/>
    <property type="match status" value="1"/>
</dbReference>
<dbReference type="CDD" id="cd02440">
    <property type="entry name" value="AdoMet_MTases"/>
    <property type="match status" value="1"/>
</dbReference>
<dbReference type="PROSITE" id="PS01131">
    <property type="entry name" value="RRNA_A_DIMETH"/>
    <property type="match status" value="1"/>
</dbReference>
<feature type="binding site" evidence="9">
    <location>
        <position position="54"/>
    </location>
    <ligand>
        <name>S-adenosyl-L-methionine</name>
        <dbReference type="ChEBI" id="CHEBI:59789"/>
    </ligand>
</feature>
<organism evidence="13 14">
    <name type="scientific">Trichosporon asahii var. asahii (strain ATCC 90039 / CBS 2479 / JCM 2466 / KCTC 7840 / NBRC 103889/ NCYC 2677 / UAMH 7654)</name>
    <name type="common">Yeast</name>
    <dbReference type="NCBI Taxonomy" id="1186058"/>
    <lineage>
        <taxon>Eukaryota</taxon>
        <taxon>Fungi</taxon>
        <taxon>Dikarya</taxon>
        <taxon>Basidiomycota</taxon>
        <taxon>Agaricomycotina</taxon>
        <taxon>Tremellomycetes</taxon>
        <taxon>Trichosporonales</taxon>
        <taxon>Trichosporonaceae</taxon>
        <taxon>Trichosporon</taxon>
    </lineage>
</organism>
<keyword evidence="6 9" id="KW-0694">RNA-binding</keyword>
<dbReference type="Proteomes" id="UP000002748">
    <property type="component" value="Unassembled WGS sequence"/>
</dbReference>
<dbReference type="AlphaFoldDB" id="J6ESP3"/>
<dbReference type="Gene3D" id="1.10.8.480">
    <property type="match status" value="1"/>
</dbReference>
<dbReference type="Gene3D" id="3.40.50.150">
    <property type="entry name" value="Vaccinia Virus protein VP39"/>
    <property type="match status" value="1"/>
</dbReference>
<gene>
    <name evidence="13" type="ORF">A1Q1_05916</name>
</gene>
<evidence type="ECO:0000256" key="7">
    <source>
        <dbReference type="ARBA" id="ARBA00049478"/>
    </source>
</evidence>
<keyword evidence="3 9" id="KW-0489">Methyltransferase</keyword>
<dbReference type="RefSeq" id="XP_014176600.1">
    <property type="nucleotide sequence ID" value="XM_014321125.1"/>
</dbReference>
<dbReference type="KEGG" id="tasa:A1Q1_05916"/>
<dbReference type="InterPro" id="IPR001737">
    <property type="entry name" value="KsgA/Erm"/>
</dbReference>
<keyword evidence="5 9" id="KW-0949">S-adenosyl-L-methionine</keyword>
<dbReference type="EC" id="2.1.1.-" evidence="10"/>
<reference evidence="13 14" key="1">
    <citation type="journal article" date="2012" name="Eukaryot. Cell">
        <title>Draft genome sequence of CBS 2479, the standard type strain of Trichosporon asahii.</title>
        <authorList>
            <person name="Yang R.Y."/>
            <person name="Li H.T."/>
            <person name="Zhu H."/>
            <person name="Zhou G.P."/>
            <person name="Wang M."/>
            <person name="Wang L."/>
        </authorList>
    </citation>
    <scope>NUCLEOTIDE SEQUENCE [LARGE SCALE GENOMIC DNA]</scope>
    <source>
        <strain evidence="14">ATCC 90039 / CBS 2479 / JCM 2466 / KCTC 7840 / NCYC 2677 / UAMH 7654</strain>
    </source>
</reference>
<dbReference type="InterPro" id="IPR011530">
    <property type="entry name" value="rRNA_adenine_dimethylase"/>
</dbReference>
<evidence type="ECO:0000256" key="2">
    <source>
        <dbReference type="ARBA" id="ARBA00022552"/>
    </source>
</evidence>
<evidence type="ECO:0000256" key="9">
    <source>
        <dbReference type="PROSITE-ProRule" id="PRU01026"/>
    </source>
</evidence>
<evidence type="ECO:0000256" key="8">
    <source>
        <dbReference type="ARBA" id="ARBA00061109"/>
    </source>
</evidence>
<evidence type="ECO:0000313" key="14">
    <source>
        <dbReference type="Proteomes" id="UP000002748"/>
    </source>
</evidence>
<evidence type="ECO:0000256" key="6">
    <source>
        <dbReference type="ARBA" id="ARBA00022884"/>
    </source>
</evidence>
<dbReference type="InterPro" id="IPR020598">
    <property type="entry name" value="rRNA_Ade_methylase_Trfase_N"/>
</dbReference>
<dbReference type="FunFam" id="3.40.50.150:FF:000007">
    <property type="entry name" value="rRNA adenine N(6)-methyltransferase"/>
    <property type="match status" value="1"/>
</dbReference>
<dbReference type="GO" id="GO:0052909">
    <property type="term" value="F:18S rRNA (adenine(1779)-N(6)/adenine(1780)-N(6))-dimethyltransferase activity"/>
    <property type="evidence" value="ECO:0007669"/>
    <property type="project" value="UniProtKB-EC"/>
</dbReference>
<keyword evidence="2 10" id="KW-0698">rRNA processing</keyword>
<comment type="catalytic activity">
    <reaction evidence="7">
        <text>adenosine(1779)/adenosine(1780) in 18S rRNA + 4 S-adenosyl-L-methionine = N(6)-dimethyladenosine(1779)/N(6)-dimethyladenosine(1780) in 18S rRNA + 4 S-adenosyl-L-homocysteine + 4 H(+)</text>
        <dbReference type="Rhea" id="RHEA:42780"/>
        <dbReference type="Rhea" id="RHEA-COMP:10234"/>
        <dbReference type="Rhea" id="RHEA-COMP:10236"/>
        <dbReference type="ChEBI" id="CHEBI:15378"/>
        <dbReference type="ChEBI" id="CHEBI:57856"/>
        <dbReference type="ChEBI" id="CHEBI:59789"/>
        <dbReference type="ChEBI" id="CHEBI:74411"/>
        <dbReference type="ChEBI" id="CHEBI:74493"/>
        <dbReference type="EC" id="2.1.1.183"/>
    </reaction>
</comment>
<dbReference type="PANTHER" id="PTHR11727">
    <property type="entry name" value="DIMETHYLADENOSINE TRANSFERASE"/>
    <property type="match status" value="1"/>
</dbReference>
<feature type="domain" description="Ribosomal RNA adenine methylase transferase N-terminal" evidence="12">
    <location>
        <begin position="59"/>
        <end position="228"/>
    </location>
</feature>
<dbReference type="SUPFAM" id="SSF53335">
    <property type="entry name" value="S-adenosyl-L-methionine-dependent methyltransferases"/>
    <property type="match status" value="1"/>
</dbReference>
<feature type="compositionally biased region" description="Polar residues" evidence="11">
    <location>
        <begin position="1"/>
        <end position="11"/>
    </location>
</feature>
<evidence type="ECO:0000256" key="10">
    <source>
        <dbReference type="RuleBase" id="RU362106"/>
    </source>
</evidence>
<feature type="region of interest" description="Disordered" evidence="11">
    <location>
        <begin position="1"/>
        <end position="41"/>
    </location>
</feature>
<sequence>MPKATSQTFTRNHGVIAASQRPGKTQEPGTNATGSAGGARNHLFNTERFGQHILTNPLVAQGIVDKAELKPTDVVLEVGPGTGNLTVRILTACRKVTAVEMDPRMAAEVQKRVLGTPQQKKLDIILGDFVKADLPYFDVCISNTPYQISSPLVFKLLSHRPLIRCAVLMFQREFALRLCAKPGSKLWCRLSANVQMFARVEHVMKVGKGNFRPPPQVESSVVRIKPYNPPPAVKFEEFDGLNRIVFSRSHKTLRANFKAKGIKEMIEKNYKTWCAMNEKMIDDDFDAWALIEEVLAETLVPAKTLDENEQRPAFGDMRAAVLSGNDLLELLKAFNLRGIHFA</sequence>
<comment type="similarity">
    <text evidence="8 9 10">Belongs to the class I-like SAM-binding methyltransferase superfamily. rRNA adenine N(6)-methyltransferase family.</text>
</comment>
<comment type="caution">
    <text evidence="13">The sequence shown here is derived from an EMBL/GenBank/DDBJ whole genome shotgun (WGS) entry which is preliminary data.</text>
</comment>
<evidence type="ECO:0000256" key="11">
    <source>
        <dbReference type="SAM" id="MobiDB-lite"/>
    </source>
</evidence>
<protein>
    <recommendedName>
        <fullName evidence="10">rRNA adenine N(6)-methyltransferase</fullName>
        <ecNumber evidence="10">2.1.1.-</ecNumber>
    </recommendedName>
</protein>
<feature type="binding site" evidence="9">
    <location>
        <position position="128"/>
    </location>
    <ligand>
        <name>S-adenosyl-L-methionine</name>
        <dbReference type="ChEBI" id="CHEBI:59789"/>
    </ligand>
</feature>
<dbReference type="SMART" id="SM00650">
    <property type="entry name" value="rADc"/>
    <property type="match status" value="1"/>
</dbReference>
<accession>J6ESP3</accession>
<dbReference type="GeneID" id="25989428"/>
<evidence type="ECO:0000256" key="5">
    <source>
        <dbReference type="ARBA" id="ARBA00022691"/>
    </source>
</evidence>
<feature type="binding site" evidence="9">
    <location>
        <position position="100"/>
    </location>
    <ligand>
        <name>S-adenosyl-L-methionine</name>
        <dbReference type="ChEBI" id="CHEBI:59789"/>
    </ligand>
</feature>
<keyword evidence="4 9" id="KW-0808">Transferase</keyword>
<dbReference type="PROSITE" id="PS51689">
    <property type="entry name" value="SAM_RNA_A_N6_MT"/>
    <property type="match status" value="1"/>
</dbReference>
<dbReference type="VEuPathDB" id="FungiDB:A1Q1_05916"/>
<feature type="binding site" evidence="9">
    <location>
        <position position="52"/>
    </location>
    <ligand>
        <name>S-adenosyl-L-methionine</name>
        <dbReference type="ChEBI" id="CHEBI:59789"/>
    </ligand>
</feature>
<evidence type="ECO:0000313" key="13">
    <source>
        <dbReference type="EMBL" id="EJT45767.1"/>
    </source>
</evidence>
<dbReference type="PANTHER" id="PTHR11727:SF7">
    <property type="entry name" value="DIMETHYLADENOSINE TRANSFERASE-RELATED"/>
    <property type="match status" value="1"/>
</dbReference>
<name>J6ESP3_TRIAS</name>
<dbReference type="InterPro" id="IPR029063">
    <property type="entry name" value="SAM-dependent_MTases_sf"/>
</dbReference>
<dbReference type="InterPro" id="IPR020596">
    <property type="entry name" value="rRNA_Ade_Mease_Trfase_CS"/>
</dbReference>
<evidence type="ECO:0000256" key="1">
    <source>
        <dbReference type="ARBA" id="ARBA00002977"/>
    </source>
</evidence>
<evidence type="ECO:0000256" key="4">
    <source>
        <dbReference type="ARBA" id="ARBA00022679"/>
    </source>
</evidence>
<feature type="binding site" evidence="9">
    <location>
        <position position="143"/>
    </location>
    <ligand>
        <name>S-adenosyl-L-methionine</name>
        <dbReference type="ChEBI" id="CHEBI:59789"/>
    </ligand>
</feature>
<feature type="binding site" evidence="9">
    <location>
        <position position="79"/>
    </location>
    <ligand>
        <name>S-adenosyl-L-methionine</name>
        <dbReference type="ChEBI" id="CHEBI:59789"/>
    </ligand>
</feature>
<proteinExistence type="inferred from homology"/>
<dbReference type="GO" id="GO:0003723">
    <property type="term" value="F:RNA binding"/>
    <property type="evidence" value="ECO:0007669"/>
    <property type="project" value="UniProtKB-UniRule"/>
</dbReference>
<comment type="function">
    <text evidence="1">Specifically dimethylates two adjacent adenosines in the loop of a conserved hairpin near the 3'-end of 18S rRNA in the 40S particle.</text>
</comment>
<dbReference type="HOGENOM" id="CLU_041220_2_0_1"/>
<dbReference type="NCBIfam" id="TIGR00755">
    <property type="entry name" value="ksgA"/>
    <property type="match status" value="1"/>
</dbReference>
<evidence type="ECO:0000256" key="3">
    <source>
        <dbReference type="ARBA" id="ARBA00022603"/>
    </source>
</evidence>
<dbReference type="EMBL" id="ALBS01000322">
    <property type="protein sequence ID" value="EJT45767.1"/>
    <property type="molecule type" value="Genomic_DNA"/>
</dbReference>
<evidence type="ECO:0000259" key="12">
    <source>
        <dbReference type="SMART" id="SM00650"/>
    </source>
</evidence>
<dbReference type="OrthoDB" id="74991at2759"/>